<feature type="transmembrane region" description="Helical" evidence="1">
    <location>
        <begin position="364"/>
        <end position="382"/>
    </location>
</feature>
<evidence type="ECO:0000256" key="1">
    <source>
        <dbReference type="SAM" id="Phobius"/>
    </source>
</evidence>
<dbReference type="RefSeq" id="WP_091961157.1">
    <property type="nucleotide sequence ID" value="NZ_FOLH01000002.1"/>
</dbReference>
<feature type="transmembrane region" description="Helical" evidence="1">
    <location>
        <begin position="983"/>
        <end position="1005"/>
    </location>
</feature>
<protein>
    <submittedName>
        <fullName evidence="2">Multidrug efflux pump subunit AcrB</fullName>
    </submittedName>
</protein>
<feature type="transmembrane region" description="Helical" evidence="1">
    <location>
        <begin position="15"/>
        <end position="34"/>
    </location>
</feature>
<dbReference type="Gene3D" id="1.20.1640.10">
    <property type="entry name" value="Multidrug efflux transporter AcrB transmembrane domain"/>
    <property type="match status" value="2"/>
</dbReference>
<dbReference type="Proteomes" id="UP000199058">
    <property type="component" value="Unassembled WGS sequence"/>
</dbReference>
<evidence type="ECO:0000313" key="3">
    <source>
        <dbReference type="Proteomes" id="UP000199058"/>
    </source>
</evidence>
<accession>A0A1I1GBD6</accession>
<dbReference type="AlphaFoldDB" id="A0A1I1GBD6"/>
<dbReference type="SUPFAM" id="SSF82693">
    <property type="entry name" value="Multidrug efflux transporter AcrB pore domain, PN1, PN2, PC1 and PC2 subdomains"/>
    <property type="match status" value="3"/>
</dbReference>
<dbReference type="InterPro" id="IPR001036">
    <property type="entry name" value="Acrflvin-R"/>
</dbReference>
<organism evidence="2 3">
    <name type="scientific">Marinospirillum celere</name>
    <dbReference type="NCBI Taxonomy" id="1122252"/>
    <lineage>
        <taxon>Bacteria</taxon>
        <taxon>Pseudomonadati</taxon>
        <taxon>Pseudomonadota</taxon>
        <taxon>Gammaproteobacteria</taxon>
        <taxon>Oceanospirillales</taxon>
        <taxon>Oceanospirillaceae</taxon>
        <taxon>Marinospirillum</taxon>
    </lineage>
</organism>
<feature type="transmembrane region" description="Helical" evidence="1">
    <location>
        <begin position="465"/>
        <end position="492"/>
    </location>
</feature>
<evidence type="ECO:0000313" key="2">
    <source>
        <dbReference type="EMBL" id="SFC06663.1"/>
    </source>
</evidence>
<dbReference type="Gene3D" id="3.30.2090.10">
    <property type="entry name" value="Multidrug efflux transporter AcrB TolC docking domain, DN and DC subdomains"/>
    <property type="match status" value="2"/>
</dbReference>
<dbReference type="GO" id="GO:0005886">
    <property type="term" value="C:plasma membrane"/>
    <property type="evidence" value="ECO:0007669"/>
    <property type="project" value="TreeGrafter"/>
</dbReference>
<feature type="transmembrane region" description="Helical" evidence="1">
    <location>
        <begin position="956"/>
        <end position="977"/>
    </location>
</feature>
<dbReference type="OrthoDB" id="9757940at2"/>
<feature type="transmembrane region" description="Helical" evidence="1">
    <location>
        <begin position="855"/>
        <end position="875"/>
    </location>
</feature>
<feature type="transmembrane region" description="Helical" evidence="1">
    <location>
        <begin position="434"/>
        <end position="453"/>
    </location>
</feature>
<proteinExistence type="predicted"/>
<keyword evidence="1" id="KW-0812">Transmembrane</keyword>
<feature type="transmembrane region" description="Helical" evidence="1">
    <location>
        <begin position="389"/>
        <end position="414"/>
    </location>
</feature>
<dbReference type="Gene3D" id="3.30.70.1430">
    <property type="entry name" value="Multidrug efflux transporter AcrB pore domain"/>
    <property type="match status" value="2"/>
</dbReference>
<dbReference type="PRINTS" id="PR00702">
    <property type="entry name" value="ACRIFLAVINRP"/>
</dbReference>
<gene>
    <name evidence="2" type="ORF">SAMN05660443_1406</name>
</gene>
<dbReference type="Gene3D" id="3.30.70.1320">
    <property type="entry name" value="Multidrug efflux transporter AcrB pore domain like"/>
    <property type="match status" value="1"/>
</dbReference>
<dbReference type="PANTHER" id="PTHR32063:SF18">
    <property type="entry name" value="CATION EFFLUX SYSTEM PROTEIN"/>
    <property type="match status" value="1"/>
</dbReference>
<feature type="transmembrane region" description="Helical" evidence="1">
    <location>
        <begin position="881"/>
        <end position="914"/>
    </location>
</feature>
<name>A0A1I1GBD6_9GAMM</name>
<dbReference type="GO" id="GO:0042910">
    <property type="term" value="F:xenobiotic transmembrane transporter activity"/>
    <property type="evidence" value="ECO:0007669"/>
    <property type="project" value="TreeGrafter"/>
</dbReference>
<sequence>MFNPAGYTLERPLNAWVMILLLLLGGLWALMTLGRLEDPAFTIKQAMVITPYPGATAQEVEEEVTEHLESAIQQLPQLRHLTSRSLPGRSEITLEIDDRYRGKDMPQIWDELRRRVQDAQQEMPPGSQPSQVIDDFGDVFGIFYAVMAEDFSDQEIRDLERFLRRELLTVPGVGKVTSAGQPTETIYLDVSHEQLTRLRLPVDQLLSIIQSENSVVDAGRSRIDDQRLRLVVRPGMDSVATLEAIRVGLPGATEQLQLGDLAEIHRLPTEHPRHLIRHNGREAFTLAIAGVADTNIVEVGQAVEAHLAHLEPRIPLGVEIQPIYEQHRVVDTAVKSFMVNLALSVSIVIAVLCLFMGWRVGLVVGSTLLLTVFGTLFFMRLLNIDMERVSLGAMIIAMGMLVDNAIVVAEGMLINLQRKLRPDQAAQEAVSRTQFPLLGATLIGIMAFAGIGLSPDQTGEFLFSLFQVISISLLLSWLLAITITPLLGYYLLQVPASGQDSDPYASRVYRLYSQLLNLSLNYRKVTLGILMLLTLSSFLAFGWLRMAFFPNSNTPLFYIHYQLPQGSDIRATSRDLAEMEQILLQKEEVVSVTSFVGQGASRFMLTYEPTQPHPGYGQLLVRVQDLDAIDPMIEELREKLVYPQGQLRFERIMFGPGVEAQIEARLSGSDLARLRELGSEITQQMQEQPELVDVRHDWKEKEKVLSPRFHEQRGRHAGIRREDLAQALKFSTEGVVAGSYREGVERLPLVARLTASDRGDLGRLLERKIWSPMEAAYIPMDQVVEGFELIPEEASIHRRNRLRTLTVQAEPAPGYTTDEAFQAISRQLADYPLPDGYRLEWGGEFEAATDAQKALASQLPISFLVMLVISLLLFGRWRQPLLIWLVVPMSAVGVVFGLLATGLPFGFMALLGFLSLSGMLMKNAIVLVDEIDHQLTQINSRREALLQASSSRLRPVILAAVTTILGMLPLLFDAFFASMAVTIMAGLAFATLLTLIAVPVLYDLFISGKATDERHAGKQLATETTT</sequence>
<feature type="transmembrane region" description="Helical" evidence="1">
    <location>
        <begin position="525"/>
        <end position="544"/>
    </location>
</feature>
<feature type="transmembrane region" description="Helical" evidence="1">
    <location>
        <begin position="337"/>
        <end position="358"/>
    </location>
</feature>
<dbReference type="Gene3D" id="3.30.70.1440">
    <property type="entry name" value="Multidrug efflux transporter AcrB pore domain"/>
    <property type="match status" value="1"/>
</dbReference>
<reference evidence="2 3" key="1">
    <citation type="submission" date="2016-10" db="EMBL/GenBank/DDBJ databases">
        <authorList>
            <person name="de Groot N.N."/>
        </authorList>
    </citation>
    <scope>NUCLEOTIDE SEQUENCE [LARGE SCALE GENOMIC DNA]</scope>
    <source>
        <strain evidence="2 3">DSM 18438</strain>
    </source>
</reference>
<dbReference type="InterPro" id="IPR027463">
    <property type="entry name" value="AcrB_DN_DC_subdom"/>
</dbReference>
<keyword evidence="1" id="KW-0472">Membrane</keyword>
<dbReference type="SUPFAM" id="SSF82866">
    <property type="entry name" value="Multidrug efflux transporter AcrB transmembrane domain"/>
    <property type="match status" value="2"/>
</dbReference>
<dbReference type="PANTHER" id="PTHR32063">
    <property type="match status" value="1"/>
</dbReference>
<dbReference type="Pfam" id="PF00873">
    <property type="entry name" value="ACR_tran"/>
    <property type="match status" value="1"/>
</dbReference>
<dbReference type="STRING" id="1122252.SAMN05660443_1406"/>
<dbReference type="SUPFAM" id="SSF82714">
    <property type="entry name" value="Multidrug efflux transporter AcrB TolC docking domain, DN and DC subdomains"/>
    <property type="match status" value="1"/>
</dbReference>
<keyword evidence="1" id="KW-1133">Transmembrane helix</keyword>
<dbReference type="EMBL" id="FOLH01000002">
    <property type="protein sequence ID" value="SFC06663.1"/>
    <property type="molecule type" value="Genomic_DNA"/>
</dbReference>
<keyword evidence="3" id="KW-1185">Reference proteome</keyword>